<feature type="domain" description="Thioredoxin" evidence="1">
    <location>
        <begin position="1"/>
        <end position="178"/>
    </location>
</feature>
<sequence length="178" mass="20219">MRLSLPLLLLTLLLCTCDFDSYRSQKTVGPLPALGTAVIPVRYAEFNDLAPLFHQDSDTTYLINFWATWCQPCREEIRLLEELAKEEHAKPMEIVLVSLDQKEAAIESIPAFLEANGPNLRSVILTDTSDAVWGPTIDRVWSGSLPTTIIYRGELRYVYRRAFNTFADLDRAVEPLMK</sequence>
<keyword evidence="2" id="KW-0413">Isomerase</keyword>
<dbReference type="Proteomes" id="UP000770785">
    <property type="component" value="Unassembled WGS sequence"/>
</dbReference>
<dbReference type="InterPro" id="IPR000866">
    <property type="entry name" value="AhpC/TSA"/>
</dbReference>
<dbReference type="PROSITE" id="PS51352">
    <property type="entry name" value="THIOREDOXIN_2"/>
    <property type="match status" value="1"/>
</dbReference>
<gene>
    <name evidence="2" type="ORF">GGR27_001811</name>
</gene>
<dbReference type="GO" id="GO:0016853">
    <property type="term" value="F:isomerase activity"/>
    <property type="evidence" value="ECO:0007669"/>
    <property type="project" value="UniProtKB-KW"/>
</dbReference>
<dbReference type="RefSeq" id="WP_168037064.1">
    <property type="nucleotide sequence ID" value="NZ_JAATJH010000002.1"/>
</dbReference>
<dbReference type="CDD" id="cd02966">
    <property type="entry name" value="TlpA_like_family"/>
    <property type="match status" value="1"/>
</dbReference>
<evidence type="ECO:0000259" key="1">
    <source>
        <dbReference type="PROSITE" id="PS51352"/>
    </source>
</evidence>
<dbReference type="InterPro" id="IPR036249">
    <property type="entry name" value="Thioredoxin-like_sf"/>
</dbReference>
<keyword evidence="3" id="KW-1185">Reference proteome</keyword>
<dbReference type="EMBL" id="JAATJH010000002">
    <property type="protein sequence ID" value="NJC26312.1"/>
    <property type="molecule type" value="Genomic_DNA"/>
</dbReference>
<dbReference type="InterPro" id="IPR050553">
    <property type="entry name" value="Thioredoxin_ResA/DsbE_sf"/>
</dbReference>
<dbReference type="Gene3D" id="3.40.30.10">
    <property type="entry name" value="Glutaredoxin"/>
    <property type="match status" value="1"/>
</dbReference>
<comment type="caution">
    <text evidence="2">The sequence shown here is derived from an EMBL/GenBank/DDBJ whole genome shotgun (WGS) entry which is preliminary data.</text>
</comment>
<dbReference type="PANTHER" id="PTHR42852:SF17">
    <property type="entry name" value="THIOREDOXIN-LIKE PROTEIN HI_1115"/>
    <property type="match status" value="1"/>
</dbReference>
<organism evidence="2 3">
    <name type="scientific">Neolewinella antarctica</name>
    <dbReference type="NCBI Taxonomy" id="442734"/>
    <lineage>
        <taxon>Bacteria</taxon>
        <taxon>Pseudomonadati</taxon>
        <taxon>Bacteroidota</taxon>
        <taxon>Saprospiria</taxon>
        <taxon>Saprospirales</taxon>
        <taxon>Lewinellaceae</taxon>
        <taxon>Neolewinella</taxon>
    </lineage>
</organism>
<evidence type="ECO:0000313" key="3">
    <source>
        <dbReference type="Proteomes" id="UP000770785"/>
    </source>
</evidence>
<evidence type="ECO:0000313" key="2">
    <source>
        <dbReference type="EMBL" id="NJC26312.1"/>
    </source>
</evidence>
<reference evidence="2 3" key="1">
    <citation type="submission" date="2020-03" db="EMBL/GenBank/DDBJ databases">
        <title>Genomic Encyclopedia of Type Strains, Phase IV (KMG-IV): sequencing the most valuable type-strain genomes for metagenomic binning, comparative biology and taxonomic classification.</title>
        <authorList>
            <person name="Goeker M."/>
        </authorList>
    </citation>
    <scope>NUCLEOTIDE SEQUENCE [LARGE SCALE GENOMIC DNA]</scope>
    <source>
        <strain evidence="2 3">DSM 105096</strain>
    </source>
</reference>
<dbReference type="SUPFAM" id="SSF52833">
    <property type="entry name" value="Thioredoxin-like"/>
    <property type="match status" value="1"/>
</dbReference>
<dbReference type="PANTHER" id="PTHR42852">
    <property type="entry name" value="THIOL:DISULFIDE INTERCHANGE PROTEIN DSBE"/>
    <property type="match status" value="1"/>
</dbReference>
<accession>A0ABX0XC10</accession>
<dbReference type="Pfam" id="PF00578">
    <property type="entry name" value="AhpC-TSA"/>
    <property type="match status" value="1"/>
</dbReference>
<proteinExistence type="predicted"/>
<dbReference type="InterPro" id="IPR013766">
    <property type="entry name" value="Thioredoxin_domain"/>
</dbReference>
<name>A0ABX0XC10_9BACT</name>
<protein>
    <submittedName>
        <fullName evidence="2">Thiol-disulfide isomerase/thioredoxin</fullName>
    </submittedName>
</protein>